<dbReference type="PANTHER" id="PTHR32125:SF4">
    <property type="entry name" value="2-C-METHYL-D-ERYTHRITOL 4-PHOSPHATE CYTIDYLYLTRANSFERASE, CHLOROPLASTIC"/>
    <property type="match status" value="1"/>
</dbReference>
<dbReference type="InterPro" id="IPR029044">
    <property type="entry name" value="Nucleotide-diphossugar_trans"/>
</dbReference>
<dbReference type="GO" id="GO:0008299">
    <property type="term" value="P:isoprenoid biosynthetic process"/>
    <property type="evidence" value="ECO:0007669"/>
    <property type="project" value="UniProtKB-KW"/>
</dbReference>
<evidence type="ECO:0000313" key="6">
    <source>
        <dbReference type="Proteomes" id="UP000184278"/>
    </source>
</evidence>
<name>A0A1M6F329_BUTFI</name>
<keyword evidence="1 5" id="KW-0808">Transferase</keyword>
<dbReference type="AlphaFoldDB" id="A0A1M6F329"/>
<protein>
    <submittedName>
        <fullName evidence="5">2-C-methyl-D-erythritol 4-phosphate cytidylyltransferase</fullName>
    </submittedName>
</protein>
<keyword evidence="4" id="KW-0732">Signal</keyword>
<dbReference type="Pfam" id="PF01128">
    <property type="entry name" value="IspD"/>
    <property type="match status" value="1"/>
</dbReference>
<dbReference type="InterPro" id="IPR034683">
    <property type="entry name" value="IspD/TarI"/>
</dbReference>
<keyword evidence="2 5" id="KW-0548">Nucleotidyltransferase</keyword>
<dbReference type="STRING" id="1121131.SAMN02745229_03838"/>
<dbReference type="InterPro" id="IPR050088">
    <property type="entry name" value="IspD/TarI_cytidylyltransf_bact"/>
</dbReference>
<reference evidence="6" key="1">
    <citation type="submission" date="2016-11" db="EMBL/GenBank/DDBJ databases">
        <authorList>
            <person name="Varghese N."/>
            <person name="Submissions S."/>
        </authorList>
    </citation>
    <scope>NUCLEOTIDE SEQUENCE [LARGE SCALE GENOMIC DNA]</scope>
    <source>
        <strain evidence="6">DSM 3071</strain>
    </source>
</reference>
<evidence type="ECO:0000256" key="2">
    <source>
        <dbReference type="ARBA" id="ARBA00022695"/>
    </source>
</evidence>
<dbReference type="PANTHER" id="PTHR32125">
    <property type="entry name" value="2-C-METHYL-D-ERYTHRITOL 4-PHOSPHATE CYTIDYLYLTRANSFERASE, CHLOROPLASTIC"/>
    <property type="match status" value="1"/>
</dbReference>
<dbReference type="Gene3D" id="3.90.550.10">
    <property type="entry name" value="Spore Coat Polysaccharide Biosynthesis Protein SpsA, Chain A"/>
    <property type="match status" value="1"/>
</dbReference>
<feature type="chain" id="PRO_5039695299" evidence="4">
    <location>
        <begin position="22"/>
        <end position="252"/>
    </location>
</feature>
<keyword evidence="6" id="KW-1185">Reference proteome</keyword>
<dbReference type="CDD" id="cd02516">
    <property type="entry name" value="CDP-ME_synthetase"/>
    <property type="match status" value="1"/>
</dbReference>
<accession>A0A1M6F329</accession>
<keyword evidence="3" id="KW-0414">Isoprene biosynthesis</keyword>
<dbReference type="SUPFAM" id="SSF53448">
    <property type="entry name" value="Nucleotide-diphospho-sugar transferases"/>
    <property type="match status" value="1"/>
</dbReference>
<organism evidence="5 6">
    <name type="scientific">Butyrivibrio fibrisolvens DSM 3071</name>
    <dbReference type="NCBI Taxonomy" id="1121131"/>
    <lineage>
        <taxon>Bacteria</taxon>
        <taxon>Bacillati</taxon>
        <taxon>Bacillota</taxon>
        <taxon>Clostridia</taxon>
        <taxon>Lachnospirales</taxon>
        <taxon>Lachnospiraceae</taxon>
        <taxon>Butyrivibrio</taxon>
    </lineage>
</organism>
<feature type="signal peptide" evidence="4">
    <location>
        <begin position="1"/>
        <end position="21"/>
    </location>
</feature>
<proteinExistence type="predicted"/>
<evidence type="ECO:0000256" key="4">
    <source>
        <dbReference type="SAM" id="SignalP"/>
    </source>
</evidence>
<evidence type="ECO:0000256" key="3">
    <source>
        <dbReference type="ARBA" id="ARBA00023229"/>
    </source>
</evidence>
<dbReference type="EMBL" id="FQXK01000047">
    <property type="protein sequence ID" value="SHI92029.1"/>
    <property type="molecule type" value="Genomic_DNA"/>
</dbReference>
<sequence>MIIKKRGILMSVISCSAIILAGGVGARISSTDIPKQYIDICGRPLISYVLDTVISDPVITTVVIVCADSYKDLVSGCCGAAMRDSGRHGVEIKYAAPGFNRQMSVLNGLLKLENSIGDGDLVAVIDAARPCMTRQMLDACIEAADEADGAIPVLKMRDTVYMSEDGRHLTDLLERSKVLAGQAPEVFRFGKYLAANKKLTQAQMDHIHGSSEPAIMDGMKIVMIPGDENNYKITTDADLRRFRTDCEMRQEM</sequence>
<dbReference type="Proteomes" id="UP000184278">
    <property type="component" value="Unassembled WGS sequence"/>
</dbReference>
<dbReference type="GO" id="GO:0050518">
    <property type="term" value="F:2-C-methyl-D-erythritol 4-phosphate cytidylyltransferase activity"/>
    <property type="evidence" value="ECO:0007669"/>
    <property type="project" value="TreeGrafter"/>
</dbReference>
<evidence type="ECO:0000256" key="1">
    <source>
        <dbReference type="ARBA" id="ARBA00022679"/>
    </source>
</evidence>
<evidence type="ECO:0000313" key="5">
    <source>
        <dbReference type="EMBL" id="SHI92029.1"/>
    </source>
</evidence>
<gene>
    <name evidence="5" type="ORF">SAMN02745229_03838</name>
</gene>